<reference evidence="1" key="2">
    <citation type="submission" date="2021-04" db="EMBL/GenBank/DDBJ databases">
        <authorList>
            <person name="Gilroy R."/>
        </authorList>
    </citation>
    <scope>NUCLEOTIDE SEQUENCE</scope>
    <source>
        <strain evidence="1">ChiSjej1B19-5720</strain>
    </source>
</reference>
<dbReference type="AlphaFoldDB" id="A0A9D2RVJ4"/>
<proteinExistence type="predicted"/>
<dbReference type="GO" id="GO:0030435">
    <property type="term" value="P:sporulation resulting in formation of a cellular spore"/>
    <property type="evidence" value="ECO:0007669"/>
    <property type="project" value="InterPro"/>
</dbReference>
<evidence type="ECO:0000313" key="1">
    <source>
        <dbReference type="EMBL" id="HJB28318.1"/>
    </source>
</evidence>
<dbReference type="PIRSF" id="PIRSF011576">
    <property type="entry name" value="YabP"/>
    <property type="match status" value="1"/>
</dbReference>
<comment type="caution">
    <text evidence="1">The sequence shown here is derived from an EMBL/GenBank/DDBJ whole genome shotgun (WGS) entry which is preliminary data.</text>
</comment>
<evidence type="ECO:0000313" key="2">
    <source>
        <dbReference type="Proteomes" id="UP000823842"/>
    </source>
</evidence>
<dbReference type="InterPro" id="IPR022476">
    <property type="entry name" value="Spore_YabP/YqfC"/>
</dbReference>
<accession>A0A9D2RVJ4</accession>
<dbReference type="EMBL" id="DWYZ01000112">
    <property type="protein sequence ID" value="HJB28318.1"/>
    <property type="molecule type" value="Genomic_DNA"/>
</dbReference>
<dbReference type="Proteomes" id="UP000823842">
    <property type="component" value="Unassembled WGS sequence"/>
</dbReference>
<dbReference type="InterPro" id="IPR012504">
    <property type="entry name" value="Spore_YabP"/>
</dbReference>
<name>A0A9D2RVJ4_9FIRM</name>
<dbReference type="Pfam" id="PF07873">
    <property type="entry name" value="YabP"/>
    <property type="match status" value="1"/>
</dbReference>
<protein>
    <submittedName>
        <fullName evidence="1">Sporulation protein YabP</fullName>
    </submittedName>
</protein>
<reference evidence="1" key="1">
    <citation type="journal article" date="2021" name="PeerJ">
        <title>Extensive microbial diversity within the chicken gut microbiome revealed by metagenomics and culture.</title>
        <authorList>
            <person name="Gilroy R."/>
            <person name="Ravi A."/>
            <person name="Getino M."/>
            <person name="Pursley I."/>
            <person name="Horton D.L."/>
            <person name="Alikhan N.F."/>
            <person name="Baker D."/>
            <person name="Gharbi K."/>
            <person name="Hall N."/>
            <person name="Watson M."/>
            <person name="Adriaenssens E.M."/>
            <person name="Foster-Nyarko E."/>
            <person name="Jarju S."/>
            <person name="Secka A."/>
            <person name="Antonio M."/>
            <person name="Oren A."/>
            <person name="Chaudhuri R.R."/>
            <person name="La Ragione R."/>
            <person name="Hildebrand F."/>
            <person name="Pallen M.J."/>
        </authorList>
    </citation>
    <scope>NUCLEOTIDE SEQUENCE</scope>
    <source>
        <strain evidence="1">ChiSjej1B19-5720</strain>
    </source>
</reference>
<sequence length="93" mass="10779">MEERKTILPHKLLLENRQGGTVTGVLDVEAFDEKEILLVTNTGKLSMKGEQLHVKRLNLEKGEIDISGKVDSLMYLSKNIEKREESFFKRMFR</sequence>
<dbReference type="Gene3D" id="2.60.40.2000">
    <property type="match status" value="1"/>
</dbReference>
<dbReference type="InterPro" id="IPR038705">
    <property type="entry name" value="YabP_sf"/>
</dbReference>
<dbReference type="NCBIfam" id="TIGR02892">
    <property type="entry name" value="spore_yabP"/>
    <property type="match status" value="1"/>
</dbReference>
<organism evidence="1 2">
    <name type="scientific">Candidatus Blautia faecavium</name>
    <dbReference type="NCBI Taxonomy" id="2838487"/>
    <lineage>
        <taxon>Bacteria</taxon>
        <taxon>Bacillati</taxon>
        <taxon>Bacillota</taxon>
        <taxon>Clostridia</taxon>
        <taxon>Lachnospirales</taxon>
        <taxon>Lachnospiraceae</taxon>
        <taxon>Blautia</taxon>
    </lineage>
</organism>
<gene>
    <name evidence="1" type="primary">yabP</name>
    <name evidence="1" type="ORF">IAA06_05945</name>
</gene>